<dbReference type="STRING" id="1280948.HY36_05615"/>
<evidence type="ECO:0000256" key="2">
    <source>
        <dbReference type="ARBA" id="ARBA00022475"/>
    </source>
</evidence>
<organism evidence="8 9">
    <name type="scientific">Hyphomonas atlantica</name>
    <dbReference type="NCBI Taxonomy" id="1280948"/>
    <lineage>
        <taxon>Bacteria</taxon>
        <taxon>Pseudomonadati</taxon>
        <taxon>Pseudomonadota</taxon>
        <taxon>Alphaproteobacteria</taxon>
        <taxon>Hyphomonadales</taxon>
        <taxon>Hyphomonadaceae</taxon>
        <taxon>Hyphomonas</taxon>
    </lineage>
</organism>
<evidence type="ECO:0000313" key="8">
    <source>
        <dbReference type="EMBL" id="KCZ60457.1"/>
    </source>
</evidence>
<keyword evidence="3 6" id="KW-0812">Transmembrane</keyword>
<dbReference type="eggNOG" id="COG4965">
    <property type="taxonomic scope" value="Bacteria"/>
</dbReference>
<keyword evidence="9" id="KW-1185">Reference proteome</keyword>
<evidence type="ECO:0000256" key="6">
    <source>
        <dbReference type="SAM" id="Phobius"/>
    </source>
</evidence>
<feature type="transmembrane region" description="Helical" evidence="6">
    <location>
        <begin position="100"/>
        <end position="119"/>
    </location>
</feature>
<feature type="domain" description="Type II secretion system protein GspF" evidence="7">
    <location>
        <begin position="162"/>
        <end position="282"/>
    </location>
</feature>
<dbReference type="Pfam" id="PF00482">
    <property type="entry name" value="T2SSF"/>
    <property type="match status" value="1"/>
</dbReference>
<evidence type="ECO:0000256" key="4">
    <source>
        <dbReference type="ARBA" id="ARBA00022989"/>
    </source>
</evidence>
<evidence type="ECO:0000259" key="7">
    <source>
        <dbReference type="Pfam" id="PF00482"/>
    </source>
</evidence>
<dbReference type="Proteomes" id="UP000024547">
    <property type="component" value="Unassembled WGS sequence"/>
</dbReference>
<evidence type="ECO:0000256" key="5">
    <source>
        <dbReference type="ARBA" id="ARBA00023136"/>
    </source>
</evidence>
<dbReference type="GO" id="GO:0005886">
    <property type="term" value="C:plasma membrane"/>
    <property type="evidence" value="ECO:0007669"/>
    <property type="project" value="UniProtKB-SubCell"/>
</dbReference>
<comment type="caution">
    <text evidence="8">The sequence shown here is derived from an EMBL/GenBank/DDBJ whole genome shotgun (WGS) entry which is preliminary data.</text>
</comment>
<keyword evidence="4 6" id="KW-1133">Transmembrane helix</keyword>
<name>A0A059DZN1_9PROT</name>
<proteinExistence type="predicted"/>
<evidence type="ECO:0000256" key="1">
    <source>
        <dbReference type="ARBA" id="ARBA00004651"/>
    </source>
</evidence>
<evidence type="ECO:0000256" key="3">
    <source>
        <dbReference type="ARBA" id="ARBA00022692"/>
    </source>
</evidence>
<gene>
    <name evidence="8" type="ORF">HY36_05615</name>
</gene>
<feature type="transmembrane region" description="Helical" evidence="6">
    <location>
        <begin position="12"/>
        <end position="36"/>
    </location>
</feature>
<dbReference type="GeneID" id="92501198"/>
<protein>
    <recommendedName>
        <fullName evidence="7">Type II secretion system protein GspF domain-containing protein</fullName>
    </recommendedName>
</protein>
<sequence length="327" mass="35771">MSWLPDISQLSLTILIPVIMAIGAAFLAIQSVMGLVTEAQTRRIVNKRLQFKERFETTSEAMIELRKARGLDRDGNLSMPLQWFNQLVVRSGLKFQPLKWFGMSAGAGLVAALAYWRFVGGAGPALGIAAGIFLLAPIIGLKIVAGGRMKKMSQQLPDALQIVCRSLEAGHPVATAVALVAREMPDPIGTEFGMAADEVSYGMSLTNAVQRMAVRAGDPDVELFVATVRLQEKTGGNLCELLKANVTTIRERQTMRLKVKAASSEGRASAMILTSAPFIVMAGIHMLRPEFYGEVIDDPLVRVLFPAFFIWLAIGNFVMRKMINFKM</sequence>
<reference evidence="8 9" key="1">
    <citation type="journal article" date="2014" name="Antonie Van Leeuwenhoek">
        <title>Hyphomonas beringensis sp. nov. and Hyphomonas chukchiensis sp. nov., isolated from surface seawater of the Bering Sea and Chukchi Sea.</title>
        <authorList>
            <person name="Li C."/>
            <person name="Lai Q."/>
            <person name="Li G."/>
            <person name="Dong C."/>
            <person name="Wang J."/>
            <person name="Liao Y."/>
            <person name="Shao Z."/>
        </authorList>
    </citation>
    <scope>NUCLEOTIDE SEQUENCE [LARGE SCALE GENOMIC DNA]</scope>
    <source>
        <strain evidence="8 9">22II1-22F38</strain>
    </source>
</reference>
<dbReference type="EMBL" id="AWFH01000023">
    <property type="protein sequence ID" value="KCZ60457.1"/>
    <property type="molecule type" value="Genomic_DNA"/>
</dbReference>
<dbReference type="PATRIC" id="fig|1280948.3.peg.2179"/>
<dbReference type="AlphaFoldDB" id="A0A059DZN1"/>
<dbReference type="RefSeq" id="WP_241764190.1">
    <property type="nucleotide sequence ID" value="NZ_AWFH01000023.1"/>
</dbReference>
<dbReference type="Gene3D" id="1.20.81.30">
    <property type="entry name" value="Type II secretion system (T2SS), domain F"/>
    <property type="match status" value="1"/>
</dbReference>
<feature type="transmembrane region" description="Helical" evidence="6">
    <location>
        <begin position="268"/>
        <end position="287"/>
    </location>
</feature>
<accession>A0A059DZN1</accession>
<keyword evidence="2" id="KW-1003">Cell membrane</keyword>
<feature type="transmembrane region" description="Helical" evidence="6">
    <location>
        <begin position="299"/>
        <end position="319"/>
    </location>
</feature>
<comment type="subcellular location">
    <subcellularLocation>
        <location evidence="1">Cell membrane</location>
        <topology evidence="1">Multi-pass membrane protein</topology>
    </subcellularLocation>
</comment>
<keyword evidence="5 6" id="KW-0472">Membrane</keyword>
<dbReference type="PANTHER" id="PTHR35007:SF1">
    <property type="entry name" value="PILUS ASSEMBLY PROTEIN"/>
    <property type="match status" value="1"/>
</dbReference>
<evidence type="ECO:0000313" key="9">
    <source>
        <dbReference type="Proteomes" id="UP000024547"/>
    </source>
</evidence>
<feature type="transmembrane region" description="Helical" evidence="6">
    <location>
        <begin position="125"/>
        <end position="145"/>
    </location>
</feature>
<dbReference type="PANTHER" id="PTHR35007">
    <property type="entry name" value="INTEGRAL MEMBRANE PROTEIN-RELATED"/>
    <property type="match status" value="1"/>
</dbReference>
<dbReference type="InterPro" id="IPR042094">
    <property type="entry name" value="T2SS_GspF_sf"/>
</dbReference>
<dbReference type="InterPro" id="IPR018076">
    <property type="entry name" value="T2SS_GspF_dom"/>
</dbReference>